<organism evidence="1 3">
    <name type="scientific">Rossellomorea marisflavi</name>
    <dbReference type="NCBI Taxonomy" id="189381"/>
    <lineage>
        <taxon>Bacteria</taxon>
        <taxon>Bacillati</taxon>
        <taxon>Bacillota</taxon>
        <taxon>Bacilli</taxon>
        <taxon>Bacillales</taxon>
        <taxon>Bacillaceae</taxon>
        <taxon>Rossellomorea</taxon>
    </lineage>
</organism>
<reference evidence="2" key="4">
    <citation type="submission" date="2016-01" db="EMBL/GenBank/DDBJ databases">
        <authorList>
            <person name="McClelland M."/>
            <person name="Jain A."/>
            <person name="Saraogi P."/>
            <person name="Mendelson R."/>
            <person name="Westerman R."/>
            <person name="SanMiguel P."/>
            <person name="Csonka L."/>
        </authorList>
    </citation>
    <scope>NUCLEOTIDE SEQUENCE</scope>
    <source>
        <strain evidence="2">M19</strain>
    </source>
</reference>
<dbReference type="RefSeq" id="WP_053426598.1">
    <property type="nucleotide sequence ID" value="NZ_JAMQJB010000002.1"/>
</dbReference>
<reference evidence="3" key="1">
    <citation type="submission" date="2015-07" db="EMBL/GenBank/DDBJ databases">
        <title>Fjat-14235 jcm11544.</title>
        <authorList>
            <person name="Liu B."/>
            <person name="Wang J."/>
            <person name="Zhu Y."/>
            <person name="Liu G."/>
            <person name="Chen Q."/>
            <person name="Chen Z."/>
            <person name="Lan J."/>
            <person name="Che J."/>
            <person name="Ge C."/>
            <person name="Shi H."/>
            <person name="Pan Z."/>
            <person name="Liu X."/>
        </authorList>
    </citation>
    <scope>NUCLEOTIDE SEQUENCE [LARGE SCALE GENOMIC DNA]</scope>
    <source>
        <strain evidence="3">JCM 11544</strain>
    </source>
</reference>
<name>A0A0M0GN89_9BACI</name>
<evidence type="ECO:0000313" key="1">
    <source>
        <dbReference type="EMBL" id="KON91395.1"/>
    </source>
</evidence>
<reference evidence="4" key="3">
    <citation type="submission" date="2016-01" db="EMBL/GenBank/DDBJ databases">
        <title>Whole genome sequencing of Bhargavaea cecembensis T14.</title>
        <authorList>
            <person name="Hong K.W."/>
        </authorList>
    </citation>
    <scope>NUCLEOTIDE SEQUENCE [LARGE SCALE GENOMIC DNA]</scope>
    <source>
        <strain evidence="4">M19</strain>
    </source>
</reference>
<reference evidence="1" key="2">
    <citation type="submission" date="2015-07" db="EMBL/GenBank/DDBJ databases">
        <title>MeaNS - Measles Nucleotide Surveillance Program.</title>
        <authorList>
            <person name="Tran T."/>
            <person name="Druce J."/>
        </authorList>
    </citation>
    <scope>NUCLEOTIDE SEQUENCE</scope>
    <source>
        <strain evidence="1">JCM 11544</strain>
    </source>
</reference>
<dbReference type="Proteomes" id="UP000076510">
    <property type="component" value="Unassembled WGS sequence"/>
</dbReference>
<dbReference type="PATRIC" id="fig|189381.12.peg.568"/>
<evidence type="ECO:0000313" key="4">
    <source>
        <dbReference type="Proteomes" id="UP000076510"/>
    </source>
</evidence>
<dbReference type="EMBL" id="LQQY01000034">
    <property type="protein sequence ID" value="KZE45753.1"/>
    <property type="molecule type" value="Genomic_DNA"/>
</dbReference>
<dbReference type="OrthoDB" id="2886542at2"/>
<protein>
    <submittedName>
        <fullName evidence="1">Uncharacterized protein</fullName>
    </submittedName>
</protein>
<comment type="caution">
    <text evidence="1">The sequence shown here is derived from an EMBL/GenBank/DDBJ whole genome shotgun (WGS) entry which is preliminary data.</text>
</comment>
<dbReference type="EMBL" id="LGUE01000001">
    <property type="protein sequence ID" value="KON91395.1"/>
    <property type="molecule type" value="Genomic_DNA"/>
</dbReference>
<accession>A0A0M0GN89</accession>
<dbReference type="Proteomes" id="UP000037405">
    <property type="component" value="Unassembled WGS sequence"/>
</dbReference>
<evidence type="ECO:0000313" key="2">
    <source>
        <dbReference type="EMBL" id="KZE45753.1"/>
    </source>
</evidence>
<dbReference type="AlphaFoldDB" id="A0A0M0GN89"/>
<keyword evidence="3" id="KW-1185">Reference proteome</keyword>
<sequence length="118" mass="13416">MGNEKGFILPFTLLFLSVILTVAVASKDLYVSKYRYLTNMQNVYERKISLYQTVLYEMEAGGGVDGLRKGSFGTMSVDYLEDSGDLKQMEVRLNQPGEVFLPVVVVYNKDTKKIVDWK</sequence>
<evidence type="ECO:0000313" key="3">
    <source>
        <dbReference type="Proteomes" id="UP000037405"/>
    </source>
</evidence>
<gene>
    <name evidence="1" type="ORF">AF331_02405</name>
    <name evidence="2" type="ORF">AV649_06175</name>
</gene>
<dbReference type="STRING" id="189381.GCA_900166615_03822"/>
<proteinExistence type="predicted"/>